<sequence length="367" mass="42668">MGIGQKVANQVIDITGSLVKRGLNDAYTIGKELTKATFKTTFKVAKHTAKFSFIAVKFFTKKAKEFHHEKQLTKRKVMVAQQTPIQNKNNFNQYFQQQPVQQVQQKQNNVVYAEHYQKETGQKLFQERHIHDYELKNVQKFHQDMLDGGFVDGEKAKNVKKIVSLLQEERKMLAKNKVYKASEYTAGFDYLNNTDKGKKAGIKHAVKHGDVKEFQNEYKEKYEIVRADISAYYQKLEKTKDPQEKAFWGGRLENYASSHKYTLRENGLGKSVEGLQVNKPTMTKTEKLESKLQKLESLKKGMKLHGKVEQKVATMENSRLKHAMKNRNGPSFEDIFLKTDEERKSFRESQKRIAAEQKAHAEREIYF</sequence>
<evidence type="ECO:0000313" key="2">
    <source>
        <dbReference type="EMBL" id="KLV14084.1"/>
    </source>
</evidence>
<gene>
    <name evidence="2" type="ORF">ABW01_28905</name>
</gene>
<dbReference type="PATRIC" id="fig|1392.242.peg.4620"/>
<reference evidence="2 3" key="1">
    <citation type="submission" date="2015-05" db="EMBL/GenBank/DDBJ databases">
        <title>Whole genome sequence and identification of bacterial endophytes from Costus igneus.</title>
        <authorList>
            <person name="Lee Y.P."/>
            <person name="Gan H.M."/>
            <person name="Eng W."/>
            <person name="Wheatley M.S."/>
            <person name="Caraballo A."/>
            <person name="Polter S."/>
            <person name="Savka M.A."/>
            <person name="Hudson A.O."/>
        </authorList>
    </citation>
    <scope>NUCLEOTIDE SEQUENCE [LARGE SCALE GENOMIC DNA]</scope>
    <source>
        <strain evidence="2 3">RIT375</strain>
    </source>
</reference>
<evidence type="ECO:0000313" key="3">
    <source>
        <dbReference type="Proteomes" id="UP000035904"/>
    </source>
</evidence>
<dbReference type="RefSeq" id="WP_047957206.1">
    <property type="nucleotide sequence ID" value="NZ_LDPG01000039.1"/>
</dbReference>
<protein>
    <submittedName>
        <fullName evidence="2">Uncharacterized protein</fullName>
    </submittedName>
</protein>
<feature type="region of interest" description="Disordered" evidence="1">
    <location>
        <begin position="348"/>
        <end position="367"/>
    </location>
</feature>
<dbReference type="EMBL" id="LDPG01000039">
    <property type="protein sequence ID" value="KLV14084.1"/>
    <property type="molecule type" value="Genomic_DNA"/>
</dbReference>
<organism evidence="2 3">
    <name type="scientific">Bacillus anthracis</name>
    <name type="common">anthrax bacterium</name>
    <dbReference type="NCBI Taxonomy" id="1392"/>
    <lineage>
        <taxon>Bacteria</taxon>
        <taxon>Bacillati</taxon>
        <taxon>Bacillota</taxon>
        <taxon>Bacilli</taxon>
        <taxon>Bacillales</taxon>
        <taxon>Bacillaceae</taxon>
        <taxon>Bacillus</taxon>
        <taxon>Bacillus cereus group</taxon>
    </lineage>
</organism>
<dbReference type="Proteomes" id="UP000035904">
    <property type="component" value="Unassembled WGS sequence"/>
</dbReference>
<name>A0A0J1HK53_BACAN</name>
<comment type="caution">
    <text evidence="2">The sequence shown here is derived from an EMBL/GenBank/DDBJ whole genome shotgun (WGS) entry which is preliminary data.</text>
</comment>
<evidence type="ECO:0000256" key="1">
    <source>
        <dbReference type="SAM" id="MobiDB-lite"/>
    </source>
</evidence>
<accession>A0A0J1HK53</accession>
<dbReference type="AlphaFoldDB" id="A0A0J1HK53"/>
<proteinExistence type="predicted"/>